<dbReference type="KEGG" id="tasa:A1Q1_05860"/>
<dbReference type="HOGENOM" id="CLU_1129758_0_0_1"/>
<accession>J5SHU7</accession>
<dbReference type="VEuPathDB" id="FungiDB:A1Q1_05860"/>
<dbReference type="EMBL" id="ALBS01000322">
    <property type="protein sequence ID" value="EJT45711.1"/>
    <property type="molecule type" value="Genomic_DNA"/>
</dbReference>
<dbReference type="AlphaFoldDB" id="J5SHU7"/>
<evidence type="ECO:0000313" key="3">
    <source>
        <dbReference type="Proteomes" id="UP000002748"/>
    </source>
</evidence>
<name>J5SHU7_TRIAS</name>
<protein>
    <submittedName>
        <fullName evidence="2">Uncharacterized protein</fullName>
    </submittedName>
</protein>
<sequence>MKQPLLHAHAVPGTPLLRVFLCSSNGGPLLQGKESLSRDPEAIKLIARALPLPLSLERAPRAEGKHPTHHHPSDHRASASDTAVTTKLTQPSSKLDPFLARSFAWPVHSHSVSRLSSSILSSKPRSLLDTRLRVHHRRITHNSTLLRLDRLVRLPSYRLVHEADRPPHPPSLSPADVSPSSINRHLISHTYHHQNTHRHPSSISTLLSPSPKHRIPYARPSARASTLDSLALSLSCITTLTHVYNP</sequence>
<dbReference type="GeneID" id="25989372"/>
<proteinExistence type="predicted"/>
<reference evidence="2 3" key="1">
    <citation type="journal article" date="2012" name="Eukaryot. Cell">
        <title>Draft genome sequence of CBS 2479, the standard type strain of Trichosporon asahii.</title>
        <authorList>
            <person name="Yang R.Y."/>
            <person name="Li H.T."/>
            <person name="Zhu H."/>
            <person name="Zhou G.P."/>
            <person name="Wang M."/>
            <person name="Wang L."/>
        </authorList>
    </citation>
    <scope>NUCLEOTIDE SEQUENCE [LARGE SCALE GENOMIC DNA]</scope>
    <source>
        <strain evidence="3">ATCC 90039 / CBS 2479 / JCM 2466 / KCTC 7840 / NCYC 2677 / UAMH 7654</strain>
    </source>
</reference>
<gene>
    <name evidence="2" type="ORF">A1Q1_05860</name>
</gene>
<feature type="region of interest" description="Disordered" evidence="1">
    <location>
        <begin position="60"/>
        <end position="91"/>
    </location>
</feature>
<dbReference type="RefSeq" id="XP_014176544.1">
    <property type="nucleotide sequence ID" value="XM_014321069.1"/>
</dbReference>
<evidence type="ECO:0000313" key="2">
    <source>
        <dbReference type="EMBL" id="EJT45711.1"/>
    </source>
</evidence>
<evidence type="ECO:0000256" key="1">
    <source>
        <dbReference type="SAM" id="MobiDB-lite"/>
    </source>
</evidence>
<dbReference type="Proteomes" id="UP000002748">
    <property type="component" value="Unassembled WGS sequence"/>
</dbReference>
<organism evidence="2 3">
    <name type="scientific">Trichosporon asahii var. asahii (strain ATCC 90039 / CBS 2479 / JCM 2466 / KCTC 7840 / NBRC 103889/ NCYC 2677 / UAMH 7654)</name>
    <name type="common">Yeast</name>
    <dbReference type="NCBI Taxonomy" id="1186058"/>
    <lineage>
        <taxon>Eukaryota</taxon>
        <taxon>Fungi</taxon>
        <taxon>Dikarya</taxon>
        <taxon>Basidiomycota</taxon>
        <taxon>Agaricomycotina</taxon>
        <taxon>Tremellomycetes</taxon>
        <taxon>Trichosporonales</taxon>
        <taxon>Trichosporonaceae</taxon>
        <taxon>Trichosporon</taxon>
    </lineage>
</organism>
<comment type="caution">
    <text evidence="2">The sequence shown here is derived from an EMBL/GenBank/DDBJ whole genome shotgun (WGS) entry which is preliminary data.</text>
</comment>
<feature type="compositionally biased region" description="Polar residues" evidence="1">
    <location>
        <begin position="79"/>
        <end position="91"/>
    </location>
</feature>